<dbReference type="EMBL" id="SSTE01000540">
    <property type="protein sequence ID" value="KAA0067524.1"/>
    <property type="molecule type" value="Genomic_DNA"/>
</dbReference>
<organism evidence="3 5">
    <name type="scientific">Cucumis melo var. makuwa</name>
    <name type="common">Oriental melon</name>
    <dbReference type="NCBI Taxonomy" id="1194695"/>
    <lineage>
        <taxon>Eukaryota</taxon>
        <taxon>Viridiplantae</taxon>
        <taxon>Streptophyta</taxon>
        <taxon>Embryophyta</taxon>
        <taxon>Tracheophyta</taxon>
        <taxon>Spermatophyta</taxon>
        <taxon>Magnoliopsida</taxon>
        <taxon>eudicotyledons</taxon>
        <taxon>Gunneridae</taxon>
        <taxon>Pentapetalae</taxon>
        <taxon>rosids</taxon>
        <taxon>fabids</taxon>
        <taxon>Cucurbitales</taxon>
        <taxon>Cucurbitaceae</taxon>
        <taxon>Benincaseae</taxon>
        <taxon>Cucumis</taxon>
    </lineage>
</organism>
<feature type="compositionally biased region" description="Basic and acidic residues" evidence="1">
    <location>
        <begin position="1"/>
        <end position="13"/>
    </location>
</feature>
<reference evidence="4 5" key="1">
    <citation type="submission" date="2019-08" db="EMBL/GenBank/DDBJ databases">
        <title>Draft genome sequences of two oriental melons (Cucumis melo L. var makuwa).</title>
        <authorList>
            <person name="Kwon S.-Y."/>
        </authorList>
    </citation>
    <scope>NUCLEOTIDE SEQUENCE [LARGE SCALE GENOMIC DNA]</scope>
    <source>
        <strain evidence="5">cv. Chang Bougi</strain>
        <strain evidence="4">cv. SW 3</strain>
        <tissue evidence="3">Leaf</tissue>
    </source>
</reference>
<evidence type="ECO:0000313" key="2">
    <source>
        <dbReference type="EMBL" id="KAA0067524.1"/>
    </source>
</evidence>
<feature type="compositionally biased region" description="Basic and acidic residues" evidence="1">
    <location>
        <begin position="158"/>
        <end position="172"/>
    </location>
</feature>
<evidence type="ECO:0008006" key="6">
    <source>
        <dbReference type="Google" id="ProtNLM"/>
    </source>
</evidence>
<evidence type="ECO:0000313" key="4">
    <source>
        <dbReference type="Proteomes" id="UP000321393"/>
    </source>
</evidence>
<evidence type="ECO:0000256" key="1">
    <source>
        <dbReference type="SAM" id="MobiDB-lite"/>
    </source>
</evidence>
<feature type="compositionally biased region" description="Basic and acidic residues" evidence="1">
    <location>
        <begin position="185"/>
        <end position="194"/>
    </location>
</feature>
<evidence type="ECO:0000313" key="3">
    <source>
        <dbReference type="EMBL" id="TYK22422.1"/>
    </source>
</evidence>
<sequence>MEKGDEGQTEKSGMDQPLSTKRVIKLRRLKAKQECQKEDKNVNSEEEAKVPLKRKRQGEKKASSSKKAKTTQARDSKETLPPTLSRSPNKKKAKETPQPIDTIPLSQSKRPSPDTSNQDIFHKTSSDPVALLDDATRESKEGDKEKEVFEETINDPLQGEKEYLPKDAREKSLPLPRRSIPEALKGLEKSKEAMREEEEADADYVFKFMDEFICKPLERGFEEIF</sequence>
<comment type="caution">
    <text evidence="3">The sequence shown here is derived from an EMBL/GenBank/DDBJ whole genome shotgun (WGS) entry which is preliminary data.</text>
</comment>
<feature type="compositionally biased region" description="Basic and acidic residues" evidence="1">
    <location>
        <begin position="134"/>
        <end position="149"/>
    </location>
</feature>
<feature type="compositionally biased region" description="Polar residues" evidence="1">
    <location>
        <begin position="104"/>
        <end position="119"/>
    </location>
</feature>
<accession>A0A5D3DFQ1</accession>
<proteinExistence type="predicted"/>
<feature type="compositionally biased region" description="Basic residues" evidence="1">
    <location>
        <begin position="51"/>
        <end position="69"/>
    </location>
</feature>
<dbReference type="AlphaFoldDB" id="A0A5D3DFQ1"/>
<dbReference type="Proteomes" id="UP000321947">
    <property type="component" value="Unassembled WGS sequence"/>
</dbReference>
<feature type="region of interest" description="Disordered" evidence="1">
    <location>
        <begin position="1"/>
        <end position="195"/>
    </location>
</feature>
<name>A0A5D3DFQ1_CUCMM</name>
<dbReference type="EMBL" id="SSTD01005046">
    <property type="protein sequence ID" value="TYK22422.1"/>
    <property type="molecule type" value="Genomic_DNA"/>
</dbReference>
<feature type="compositionally biased region" description="Basic and acidic residues" evidence="1">
    <location>
        <begin position="31"/>
        <end position="50"/>
    </location>
</feature>
<evidence type="ECO:0000313" key="5">
    <source>
        <dbReference type="Proteomes" id="UP000321947"/>
    </source>
</evidence>
<gene>
    <name evidence="3" type="ORF">E5676_scaffold530G00170</name>
    <name evidence="2" type="ORF">E6C27_scaffold50G00470</name>
</gene>
<protein>
    <recommendedName>
        <fullName evidence="6">Protein MNN4-like</fullName>
    </recommendedName>
</protein>
<dbReference type="Proteomes" id="UP000321393">
    <property type="component" value="Unassembled WGS sequence"/>
</dbReference>